<dbReference type="NCBIfam" id="TIGR00016">
    <property type="entry name" value="ackA"/>
    <property type="match status" value="1"/>
</dbReference>
<gene>
    <name evidence="9 11" type="primary">ackA</name>
    <name evidence="11" type="ORF">HCU01_26660</name>
    <name evidence="12" type="ORF">SAMN05660971_00936</name>
</gene>
<dbReference type="PANTHER" id="PTHR21060:SF21">
    <property type="entry name" value="ACETATE KINASE"/>
    <property type="match status" value="1"/>
</dbReference>
<dbReference type="PROSITE" id="PS01075">
    <property type="entry name" value="ACETATE_KINASE_1"/>
    <property type="match status" value="1"/>
</dbReference>
<evidence type="ECO:0000256" key="10">
    <source>
        <dbReference type="RuleBase" id="RU003835"/>
    </source>
</evidence>
<dbReference type="CDD" id="cd24010">
    <property type="entry name" value="ASKHA_NBD_AcK_PK"/>
    <property type="match status" value="1"/>
</dbReference>
<feature type="binding site" evidence="9">
    <location>
        <begin position="199"/>
        <end position="203"/>
    </location>
    <ligand>
        <name>ATP</name>
        <dbReference type="ChEBI" id="CHEBI:30616"/>
    </ligand>
</feature>
<dbReference type="STRING" id="44933.SAMN05660971_00936"/>
<keyword evidence="2 9" id="KW-0963">Cytoplasm</keyword>
<feature type="binding site" evidence="9">
    <location>
        <begin position="322"/>
        <end position="326"/>
    </location>
    <ligand>
        <name>ATP</name>
        <dbReference type="ChEBI" id="CHEBI:30616"/>
    </ligand>
</feature>
<feature type="site" description="Transition state stabilizer" evidence="9">
    <location>
        <position position="232"/>
    </location>
</feature>
<dbReference type="HAMAP" id="MF_00020">
    <property type="entry name" value="Acetate_kinase"/>
    <property type="match status" value="1"/>
</dbReference>
<feature type="binding site" evidence="9">
    <location>
        <position position="84"/>
    </location>
    <ligand>
        <name>substrate</name>
    </ligand>
</feature>
<dbReference type="RefSeq" id="WP_073433881.1">
    <property type="nucleotide sequence ID" value="NZ_BJXU01000108.1"/>
</dbReference>
<keyword evidence="8 9" id="KW-0460">Magnesium</keyword>
<dbReference type="Proteomes" id="UP000321726">
    <property type="component" value="Unassembled WGS sequence"/>
</dbReference>
<comment type="subunit">
    <text evidence="9">Homodimer.</text>
</comment>
<reference evidence="11 14" key="2">
    <citation type="submission" date="2019-07" db="EMBL/GenBank/DDBJ databases">
        <title>Whole genome shotgun sequence of Halomonas cupida NBRC 102219.</title>
        <authorList>
            <person name="Hosoyama A."/>
            <person name="Uohara A."/>
            <person name="Ohji S."/>
            <person name="Ichikawa N."/>
        </authorList>
    </citation>
    <scope>NUCLEOTIDE SEQUENCE [LARGE SCALE GENOMIC DNA]</scope>
    <source>
        <strain evidence="11 14">NBRC 102219</strain>
    </source>
</reference>
<evidence type="ECO:0000256" key="3">
    <source>
        <dbReference type="ARBA" id="ARBA00022679"/>
    </source>
</evidence>
<feature type="binding site" evidence="9">
    <location>
        <position position="9"/>
    </location>
    <ligand>
        <name>Mg(2+)</name>
        <dbReference type="ChEBI" id="CHEBI:18420"/>
    </ligand>
</feature>
<dbReference type="PANTHER" id="PTHR21060">
    <property type="entry name" value="ACETATE KINASE"/>
    <property type="match status" value="1"/>
</dbReference>
<feature type="binding site" evidence="9">
    <location>
        <begin position="274"/>
        <end position="276"/>
    </location>
    <ligand>
        <name>ATP</name>
        <dbReference type="ChEBI" id="CHEBI:30616"/>
    </ligand>
</feature>
<dbReference type="InterPro" id="IPR000890">
    <property type="entry name" value="Aliphatic_acid_kin_short-chain"/>
</dbReference>
<dbReference type="EC" id="2.7.2.1" evidence="9"/>
<keyword evidence="4 9" id="KW-0479">Metal-binding</keyword>
<comment type="pathway">
    <text evidence="9">Metabolic intermediate biosynthesis; acetyl-CoA biosynthesis; acetyl-CoA from acetate: step 1/2.</text>
</comment>
<evidence type="ECO:0000256" key="2">
    <source>
        <dbReference type="ARBA" id="ARBA00022490"/>
    </source>
</evidence>
<feature type="binding site" evidence="9">
    <location>
        <position position="379"/>
    </location>
    <ligand>
        <name>Mg(2+)</name>
        <dbReference type="ChEBI" id="CHEBI:18420"/>
    </ligand>
</feature>
<evidence type="ECO:0000313" key="14">
    <source>
        <dbReference type="Proteomes" id="UP000321726"/>
    </source>
</evidence>
<dbReference type="UniPathway" id="UPA00340">
    <property type="reaction ID" value="UER00458"/>
</dbReference>
<dbReference type="OrthoDB" id="9802453at2"/>
<dbReference type="EMBL" id="FRCA01000002">
    <property type="protein sequence ID" value="SHL61331.1"/>
    <property type="molecule type" value="Genomic_DNA"/>
</dbReference>
<organism evidence="12 13">
    <name type="scientific">Halomonas cupida</name>
    <dbReference type="NCBI Taxonomy" id="44933"/>
    <lineage>
        <taxon>Bacteria</taxon>
        <taxon>Pseudomonadati</taxon>
        <taxon>Pseudomonadota</taxon>
        <taxon>Gammaproteobacteria</taxon>
        <taxon>Oceanospirillales</taxon>
        <taxon>Halomonadaceae</taxon>
        <taxon>Halomonas</taxon>
    </lineage>
</organism>
<comment type="cofactor">
    <cofactor evidence="9">
        <name>Mg(2+)</name>
        <dbReference type="ChEBI" id="CHEBI:18420"/>
    </cofactor>
    <cofactor evidence="9">
        <name>Mn(2+)</name>
        <dbReference type="ChEBI" id="CHEBI:29035"/>
    </cofactor>
    <text evidence="9">Mg(2+). Can also accept Mn(2+).</text>
</comment>
<evidence type="ECO:0000256" key="1">
    <source>
        <dbReference type="ARBA" id="ARBA00008748"/>
    </source>
</evidence>
<dbReference type="GO" id="GO:0006085">
    <property type="term" value="P:acetyl-CoA biosynthetic process"/>
    <property type="evidence" value="ECO:0007669"/>
    <property type="project" value="UniProtKB-UniRule"/>
</dbReference>
<dbReference type="GO" id="GO:0008776">
    <property type="term" value="F:acetate kinase activity"/>
    <property type="evidence" value="ECO:0007669"/>
    <property type="project" value="UniProtKB-UniRule"/>
</dbReference>
<evidence type="ECO:0000256" key="8">
    <source>
        <dbReference type="ARBA" id="ARBA00022842"/>
    </source>
</evidence>
<dbReference type="InterPro" id="IPR043129">
    <property type="entry name" value="ATPase_NBD"/>
</dbReference>
<proteinExistence type="inferred from homology"/>
<dbReference type="InterPro" id="IPR004372">
    <property type="entry name" value="Ac/propionate_kinase"/>
</dbReference>
<dbReference type="InterPro" id="IPR023865">
    <property type="entry name" value="Aliphatic_acid_kinase_CS"/>
</dbReference>
<dbReference type="SUPFAM" id="SSF53067">
    <property type="entry name" value="Actin-like ATPase domain"/>
    <property type="match status" value="2"/>
</dbReference>
<evidence type="ECO:0000256" key="9">
    <source>
        <dbReference type="HAMAP-Rule" id="MF_00020"/>
    </source>
</evidence>
<dbReference type="EMBL" id="BJXU01000108">
    <property type="protein sequence ID" value="GEN24717.1"/>
    <property type="molecule type" value="Genomic_DNA"/>
</dbReference>
<dbReference type="GO" id="GO:0000287">
    <property type="term" value="F:magnesium ion binding"/>
    <property type="evidence" value="ECO:0007669"/>
    <property type="project" value="UniProtKB-UniRule"/>
</dbReference>
<keyword evidence="3 9" id="KW-0808">Transferase</keyword>
<dbReference type="Gene3D" id="3.30.420.40">
    <property type="match status" value="2"/>
</dbReference>
<comment type="similarity">
    <text evidence="1 9 10">Belongs to the acetokinase family.</text>
</comment>
<evidence type="ECO:0000256" key="7">
    <source>
        <dbReference type="ARBA" id="ARBA00022840"/>
    </source>
</evidence>
<feature type="active site" description="Proton donor/acceptor" evidence="9">
    <location>
        <position position="141"/>
    </location>
</feature>
<keyword evidence="14" id="KW-1185">Reference proteome</keyword>
<accession>A0A1M7C290</accession>
<dbReference type="AlphaFoldDB" id="A0A1M7C290"/>
<comment type="function">
    <text evidence="9">Catalyzes the formation of acetyl phosphate from acetate and ATP. Can also catalyze the reverse reaction.</text>
</comment>
<evidence type="ECO:0000313" key="12">
    <source>
        <dbReference type="EMBL" id="SHL61331.1"/>
    </source>
</evidence>
<dbReference type="GO" id="GO:0005829">
    <property type="term" value="C:cytosol"/>
    <property type="evidence" value="ECO:0007669"/>
    <property type="project" value="TreeGrafter"/>
</dbReference>
<dbReference type="Pfam" id="PF00871">
    <property type="entry name" value="Acetate_kinase"/>
    <property type="match status" value="1"/>
</dbReference>
<reference evidence="12 13" key="1">
    <citation type="submission" date="2016-11" db="EMBL/GenBank/DDBJ databases">
        <authorList>
            <person name="Jaros S."/>
            <person name="Januszkiewicz K."/>
            <person name="Wedrychowicz H."/>
        </authorList>
    </citation>
    <scope>NUCLEOTIDE SEQUENCE [LARGE SCALE GENOMIC DNA]</scope>
    <source>
        <strain evidence="12 13">DSM 4740</strain>
    </source>
</reference>
<sequence>MNGSILVVNCGSSSIKFALVPQQSGQPRLSGLVERLGASDPGLKFTDENGNKHQFPLPGADHASAMQAILEHLGDRQPRAIGHRVVHGGERFKSATLINEEVIDSIKQCASLAPLHNPANLEGIRATRLLFPDLPQVAVFDTAFHQTMPEHAYRYAIPTELYREHGIRRYGFHGTSHAYIAERLGELSVHGHGGWIIAHLGNGCSATAVWQGRSLDTSMGMTPLEGLVMGTRSGDVDPGLHLHLANQCGWSVEQIDQMLNKHSGLMGLSGLSPDMRDLEQAAGDGHSGARLALDVFCYRLARTMAALSCALPQLDGIAFTGGIGENSPLIRSRALSMMAALGPRLSDIANDNLARGREGRIDLASDTGSPEIWVIPTDEEGRIARETAELVEFQPYLDFHPEASA</sequence>
<dbReference type="GO" id="GO:0006083">
    <property type="term" value="P:acetate metabolic process"/>
    <property type="evidence" value="ECO:0007669"/>
    <property type="project" value="TreeGrafter"/>
</dbReference>
<feature type="site" description="Transition state stabilizer" evidence="9">
    <location>
        <position position="173"/>
    </location>
</feature>
<evidence type="ECO:0000313" key="13">
    <source>
        <dbReference type="Proteomes" id="UP000184123"/>
    </source>
</evidence>
<feature type="binding site" evidence="9">
    <location>
        <position position="16"/>
    </location>
    <ligand>
        <name>ATP</name>
        <dbReference type="ChEBI" id="CHEBI:30616"/>
    </ligand>
</feature>
<dbReference type="Proteomes" id="UP000184123">
    <property type="component" value="Unassembled WGS sequence"/>
</dbReference>
<evidence type="ECO:0000256" key="4">
    <source>
        <dbReference type="ARBA" id="ARBA00022723"/>
    </source>
</evidence>
<dbReference type="PIRSF" id="PIRSF000722">
    <property type="entry name" value="Acetate_prop_kin"/>
    <property type="match status" value="1"/>
</dbReference>
<evidence type="ECO:0000256" key="5">
    <source>
        <dbReference type="ARBA" id="ARBA00022741"/>
    </source>
</evidence>
<dbReference type="PRINTS" id="PR00471">
    <property type="entry name" value="ACETATEKNASE"/>
</dbReference>
<dbReference type="GO" id="GO:0005524">
    <property type="term" value="F:ATP binding"/>
    <property type="evidence" value="ECO:0007669"/>
    <property type="project" value="UniProtKB-KW"/>
</dbReference>
<keyword evidence="6 9" id="KW-0418">Kinase</keyword>
<comment type="catalytic activity">
    <reaction evidence="9">
        <text>acetate + ATP = acetyl phosphate + ADP</text>
        <dbReference type="Rhea" id="RHEA:11352"/>
        <dbReference type="ChEBI" id="CHEBI:22191"/>
        <dbReference type="ChEBI" id="CHEBI:30089"/>
        <dbReference type="ChEBI" id="CHEBI:30616"/>
        <dbReference type="ChEBI" id="CHEBI:456216"/>
        <dbReference type="EC" id="2.7.2.1"/>
    </reaction>
</comment>
<keyword evidence="7 9" id="KW-0067">ATP-binding</keyword>
<protein>
    <recommendedName>
        <fullName evidence="9">Acetate kinase</fullName>
        <ecNumber evidence="9">2.7.2.1</ecNumber>
    </recommendedName>
    <alternativeName>
        <fullName evidence="9">Acetokinase</fullName>
    </alternativeName>
</protein>
<keyword evidence="5 9" id="KW-0547">Nucleotide-binding</keyword>
<evidence type="ECO:0000256" key="6">
    <source>
        <dbReference type="ARBA" id="ARBA00022777"/>
    </source>
</evidence>
<comment type="subcellular location">
    <subcellularLocation>
        <location evidence="9">Cytoplasm</location>
    </subcellularLocation>
</comment>
<name>A0A1M7C290_9GAMM</name>
<evidence type="ECO:0000313" key="11">
    <source>
        <dbReference type="EMBL" id="GEN24717.1"/>
    </source>
</evidence>